<dbReference type="AlphaFoldDB" id="A0A067LYD1"/>
<organism evidence="1 2">
    <name type="scientific">Botryobasidium botryosum (strain FD-172 SS1)</name>
    <dbReference type="NCBI Taxonomy" id="930990"/>
    <lineage>
        <taxon>Eukaryota</taxon>
        <taxon>Fungi</taxon>
        <taxon>Dikarya</taxon>
        <taxon>Basidiomycota</taxon>
        <taxon>Agaricomycotina</taxon>
        <taxon>Agaricomycetes</taxon>
        <taxon>Cantharellales</taxon>
        <taxon>Botryobasidiaceae</taxon>
        <taxon>Botryobasidium</taxon>
    </lineage>
</organism>
<gene>
    <name evidence="1" type="ORF">BOTBODRAFT_567705</name>
</gene>
<evidence type="ECO:0000313" key="1">
    <source>
        <dbReference type="EMBL" id="KDQ08398.1"/>
    </source>
</evidence>
<dbReference type="Proteomes" id="UP000027195">
    <property type="component" value="Unassembled WGS sequence"/>
</dbReference>
<dbReference type="InParanoid" id="A0A067LYD1"/>
<accession>A0A067LYD1</accession>
<dbReference type="EMBL" id="KL198091">
    <property type="protein sequence ID" value="KDQ08398.1"/>
    <property type="molecule type" value="Genomic_DNA"/>
</dbReference>
<protein>
    <submittedName>
        <fullName evidence="1">Uncharacterized protein</fullName>
    </submittedName>
</protein>
<keyword evidence="2" id="KW-1185">Reference proteome</keyword>
<proteinExistence type="predicted"/>
<evidence type="ECO:0000313" key="2">
    <source>
        <dbReference type="Proteomes" id="UP000027195"/>
    </source>
</evidence>
<sequence>MCFIERRIPVRCYTVTLYTIAMALHGESKNRRDVDHVMYFHLRRNKAPFLQSVPSIIRPPFPHRALGVGGCERLVAVL</sequence>
<reference evidence="2" key="1">
    <citation type="journal article" date="2014" name="Proc. Natl. Acad. Sci. U.S.A.">
        <title>Extensive sampling of basidiomycete genomes demonstrates inadequacy of the white-rot/brown-rot paradigm for wood decay fungi.</title>
        <authorList>
            <person name="Riley R."/>
            <person name="Salamov A.A."/>
            <person name="Brown D.W."/>
            <person name="Nagy L.G."/>
            <person name="Floudas D."/>
            <person name="Held B.W."/>
            <person name="Levasseur A."/>
            <person name="Lombard V."/>
            <person name="Morin E."/>
            <person name="Otillar R."/>
            <person name="Lindquist E.A."/>
            <person name="Sun H."/>
            <person name="LaButti K.M."/>
            <person name="Schmutz J."/>
            <person name="Jabbour D."/>
            <person name="Luo H."/>
            <person name="Baker S.E."/>
            <person name="Pisabarro A.G."/>
            <person name="Walton J.D."/>
            <person name="Blanchette R.A."/>
            <person name="Henrissat B."/>
            <person name="Martin F."/>
            <person name="Cullen D."/>
            <person name="Hibbett D.S."/>
            <person name="Grigoriev I.V."/>
        </authorList>
    </citation>
    <scope>NUCLEOTIDE SEQUENCE [LARGE SCALE GENOMIC DNA]</scope>
    <source>
        <strain evidence="2">FD-172 SS1</strain>
    </source>
</reference>
<dbReference type="HOGENOM" id="CLU_2621716_0_0_1"/>
<name>A0A067LYD1_BOTB1</name>